<sequence length="187" mass="21532">MLVTFIFALLTSSVLIHVAISDDAQKGKEAMGSFNRNAKYEPFPAGIEEKEFFRTVKHALETITIPDYPPDNISERYEFNLNRPLKGRNSFKLPVFKTERPEAIAAIANLAGLKKKGEEFEVEDNHFKAVEMGKKLFRILQNHLIQKYEVINADSKMKPDDKKKKMGEIEKDFWKIQKEIAKVESVK</sequence>
<proteinExistence type="predicted"/>
<keyword evidence="1" id="KW-0732">Signal</keyword>
<dbReference type="Proteomes" id="UP001201812">
    <property type="component" value="Unassembled WGS sequence"/>
</dbReference>
<organism evidence="2 3">
    <name type="scientific">Ditylenchus destructor</name>
    <dbReference type="NCBI Taxonomy" id="166010"/>
    <lineage>
        <taxon>Eukaryota</taxon>
        <taxon>Metazoa</taxon>
        <taxon>Ecdysozoa</taxon>
        <taxon>Nematoda</taxon>
        <taxon>Chromadorea</taxon>
        <taxon>Rhabditida</taxon>
        <taxon>Tylenchina</taxon>
        <taxon>Tylenchomorpha</taxon>
        <taxon>Sphaerularioidea</taxon>
        <taxon>Anguinidae</taxon>
        <taxon>Anguininae</taxon>
        <taxon>Ditylenchus</taxon>
    </lineage>
</organism>
<dbReference type="AlphaFoldDB" id="A0AAD4N1U1"/>
<accession>A0AAD4N1U1</accession>
<evidence type="ECO:0000313" key="3">
    <source>
        <dbReference type="Proteomes" id="UP001201812"/>
    </source>
</evidence>
<gene>
    <name evidence="2" type="ORF">DdX_11851</name>
</gene>
<evidence type="ECO:0000256" key="1">
    <source>
        <dbReference type="SAM" id="SignalP"/>
    </source>
</evidence>
<protein>
    <submittedName>
        <fullName evidence="2">Uncharacterized protein</fullName>
    </submittedName>
</protein>
<keyword evidence="3" id="KW-1185">Reference proteome</keyword>
<evidence type="ECO:0000313" key="2">
    <source>
        <dbReference type="EMBL" id="KAI1708467.1"/>
    </source>
</evidence>
<feature type="signal peptide" evidence="1">
    <location>
        <begin position="1"/>
        <end position="21"/>
    </location>
</feature>
<name>A0AAD4N1U1_9BILA</name>
<reference evidence="2" key="1">
    <citation type="submission" date="2022-01" db="EMBL/GenBank/DDBJ databases">
        <title>Genome Sequence Resource for Two Populations of Ditylenchus destructor, the Migratory Endoparasitic Phytonematode.</title>
        <authorList>
            <person name="Zhang H."/>
            <person name="Lin R."/>
            <person name="Xie B."/>
        </authorList>
    </citation>
    <scope>NUCLEOTIDE SEQUENCE</scope>
    <source>
        <strain evidence="2">BazhouSP</strain>
    </source>
</reference>
<feature type="chain" id="PRO_5041945315" evidence="1">
    <location>
        <begin position="22"/>
        <end position="187"/>
    </location>
</feature>
<comment type="caution">
    <text evidence="2">The sequence shown here is derived from an EMBL/GenBank/DDBJ whole genome shotgun (WGS) entry which is preliminary data.</text>
</comment>
<dbReference type="EMBL" id="JAKKPZ010000035">
    <property type="protein sequence ID" value="KAI1708467.1"/>
    <property type="molecule type" value="Genomic_DNA"/>
</dbReference>